<evidence type="ECO:0008006" key="3">
    <source>
        <dbReference type="Google" id="ProtNLM"/>
    </source>
</evidence>
<dbReference type="EMBL" id="FORU01000004">
    <property type="protein sequence ID" value="SFJ22617.1"/>
    <property type="molecule type" value="Genomic_DNA"/>
</dbReference>
<dbReference type="Proteomes" id="UP000243887">
    <property type="component" value="Unassembled WGS sequence"/>
</dbReference>
<evidence type="ECO:0000313" key="2">
    <source>
        <dbReference type="Proteomes" id="UP000243887"/>
    </source>
</evidence>
<evidence type="ECO:0000313" key="1">
    <source>
        <dbReference type="EMBL" id="SFJ22617.1"/>
    </source>
</evidence>
<gene>
    <name evidence="1" type="ORF">SAMN04487893_104181</name>
</gene>
<reference evidence="2" key="1">
    <citation type="submission" date="2016-10" db="EMBL/GenBank/DDBJ databases">
        <authorList>
            <person name="Varghese N."/>
            <person name="Submissions S."/>
        </authorList>
    </citation>
    <scope>NUCLEOTIDE SEQUENCE [LARGE SCALE GENOMIC DNA]</scope>
    <source>
        <strain evidence="2">DSM 26542</strain>
    </source>
</reference>
<protein>
    <recommendedName>
        <fullName evidence="3">CHAT domain-containing protein</fullName>
    </recommendedName>
</protein>
<dbReference type="STRING" id="1150112.SAMN04487893_104181"/>
<sequence length="218" mass="25671">MMYHKVLILHSLDESTKFLKPFEDHFPDYYISVDDSDNSVQSVKTILSDLDETSFVIYIGHGSSEGLFLPNENFEYANLFLDAKWSNIYFENHDILLLSCRSNELLERIYKYNSAIGFGNIISSAHEIKQHNERNEIKKTLSNTDIDIFNAAYVKVSISIIKMILNNTINFSQAYKYYYYLINKEINNILMNKKINNRIEIARLLFEFRNEMVYKSNH</sequence>
<proteinExistence type="predicted"/>
<name>A0A1I3PMS6_9FLAO</name>
<dbReference type="AlphaFoldDB" id="A0A1I3PMS6"/>
<keyword evidence="2" id="KW-1185">Reference proteome</keyword>
<organism evidence="1 2">
    <name type="scientific">Myroides guanonis</name>
    <dbReference type="NCBI Taxonomy" id="1150112"/>
    <lineage>
        <taxon>Bacteria</taxon>
        <taxon>Pseudomonadati</taxon>
        <taxon>Bacteroidota</taxon>
        <taxon>Flavobacteriia</taxon>
        <taxon>Flavobacteriales</taxon>
        <taxon>Flavobacteriaceae</taxon>
        <taxon>Myroides</taxon>
    </lineage>
</organism>
<accession>A0A1I3PMS6</accession>